<dbReference type="Proteomes" id="UP000509458">
    <property type="component" value="Chromosome"/>
</dbReference>
<evidence type="ECO:0008006" key="3">
    <source>
        <dbReference type="Google" id="ProtNLM"/>
    </source>
</evidence>
<evidence type="ECO:0000313" key="2">
    <source>
        <dbReference type="Proteomes" id="UP000509458"/>
    </source>
</evidence>
<accession>A0A6T9XYP7</accession>
<organism evidence="1 2">
    <name type="scientific">Alteromonas macleodii</name>
    <name type="common">Pseudoalteromonas macleodii</name>
    <dbReference type="NCBI Taxonomy" id="28108"/>
    <lineage>
        <taxon>Bacteria</taxon>
        <taxon>Pseudomonadati</taxon>
        <taxon>Pseudomonadota</taxon>
        <taxon>Gammaproteobacteria</taxon>
        <taxon>Alteromonadales</taxon>
        <taxon>Alteromonadaceae</taxon>
        <taxon>Alteromonas/Salinimonas group</taxon>
        <taxon>Alteromonas</taxon>
    </lineage>
</organism>
<proteinExistence type="predicted"/>
<dbReference type="AlphaFoldDB" id="A0A6T9XYP7"/>
<reference evidence="1 2" key="1">
    <citation type="submission" date="2020-06" db="EMBL/GenBank/DDBJ databases">
        <authorList>
            <person name="Duchaud E."/>
        </authorList>
    </citation>
    <scope>NUCLEOTIDE SEQUENCE [LARGE SCALE GENOMIC DNA]</scope>
    <source>
        <strain evidence="1">Alteromonas fortis</strain>
    </source>
</reference>
<gene>
    <name evidence="1" type="ORF">ALFOR1_30725</name>
</gene>
<dbReference type="RefSeq" id="WP_179983274.1">
    <property type="nucleotide sequence ID" value="NZ_LR812090.1"/>
</dbReference>
<dbReference type="Pfam" id="PF13689">
    <property type="entry name" value="DUF4154"/>
    <property type="match status" value="1"/>
</dbReference>
<dbReference type="InterPro" id="IPR025293">
    <property type="entry name" value="YfiR/HmsC-like"/>
</dbReference>
<dbReference type="EMBL" id="LR812090">
    <property type="protein sequence ID" value="CAB9493796.1"/>
    <property type="molecule type" value="Genomic_DNA"/>
</dbReference>
<name>A0A6T9XYP7_ALTMA</name>
<sequence>MIKLPNAYAVKIAWITVVYCLLCSQAFAELPKIDKLKAAYMYNFTKFITWQSNESVPIVFCIHRNDELLSFFDALVKSREKDKISLVVSDSKDASYCHMTYLSASDELADSQVRNSVLITENNEMIGIAPVFRFYTENQKLRFEIDVARADELNIKISAKLLQVARIK</sequence>
<protein>
    <recommendedName>
        <fullName evidence="3">YfiR family protein</fullName>
    </recommendedName>
</protein>
<evidence type="ECO:0000313" key="1">
    <source>
        <dbReference type="EMBL" id="CAB9493796.1"/>
    </source>
</evidence>